<name>A0ABW5WWP8_9STAP</name>
<feature type="transmembrane region" description="Helical" evidence="1">
    <location>
        <begin position="56"/>
        <end position="74"/>
    </location>
</feature>
<accession>A0ABW5WWP8</accession>
<keyword evidence="1" id="KW-0472">Membrane</keyword>
<evidence type="ECO:0000313" key="2">
    <source>
        <dbReference type="EMBL" id="MFD2830737.1"/>
    </source>
</evidence>
<proteinExistence type="predicted"/>
<feature type="transmembrane region" description="Helical" evidence="1">
    <location>
        <begin position="110"/>
        <end position="129"/>
    </location>
</feature>
<organism evidence="2 3">
    <name type="scientific">Corticicoccus populi</name>
    <dbReference type="NCBI Taxonomy" id="1812821"/>
    <lineage>
        <taxon>Bacteria</taxon>
        <taxon>Bacillati</taxon>
        <taxon>Bacillota</taxon>
        <taxon>Bacilli</taxon>
        <taxon>Bacillales</taxon>
        <taxon>Staphylococcaceae</taxon>
        <taxon>Corticicoccus</taxon>
    </lineage>
</organism>
<keyword evidence="3" id="KW-1185">Reference proteome</keyword>
<dbReference type="Proteomes" id="UP001597519">
    <property type="component" value="Unassembled WGS sequence"/>
</dbReference>
<dbReference type="EMBL" id="JBHUOQ010000004">
    <property type="protein sequence ID" value="MFD2830737.1"/>
    <property type="molecule type" value="Genomic_DNA"/>
</dbReference>
<reference evidence="3" key="1">
    <citation type="journal article" date="2019" name="Int. J. Syst. Evol. Microbiol.">
        <title>The Global Catalogue of Microorganisms (GCM) 10K type strain sequencing project: providing services to taxonomists for standard genome sequencing and annotation.</title>
        <authorList>
            <consortium name="The Broad Institute Genomics Platform"/>
            <consortium name="The Broad Institute Genome Sequencing Center for Infectious Disease"/>
            <person name="Wu L."/>
            <person name="Ma J."/>
        </authorList>
    </citation>
    <scope>NUCLEOTIDE SEQUENCE [LARGE SCALE GENOMIC DNA]</scope>
    <source>
        <strain evidence="3">KCTC 33575</strain>
    </source>
</reference>
<keyword evidence="1" id="KW-0812">Transmembrane</keyword>
<gene>
    <name evidence="2" type="ORF">ACFSX4_09730</name>
</gene>
<evidence type="ECO:0000313" key="3">
    <source>
        <dbReference type="Proteomes" id="UP001597519"/>
    </source>
</evidence>
<protein>
    <recommendedName>
        <fullName evidence="4">DUF4181 domain-containing protein</fullName>
    </recommendedName>
</protein>
<evidence type="ECO:0008006" key="4">
    <source>
        <dbReference type="Google" id="ProtNLM"/>
    </source>
</evidence>
<keyword evidence="1" id="KW-1133">Transmembrane helix</keyword>
<dbReference type="RefSeq" id="WP_377774065.1">
    <property type="nucleotide sequence ID" value="NZ_JBHUOQ010000004.1"/>
</dbReference>
<comment type="caution">
    <text evidence="2">The sequence shown here is derived from an EMBL/GenBank/DDBJ whole genome shotgun (WGS) entry which is preliminary data.</text>
</comment>
<feature type="transmembrane region" description="Helical" evidence="1">
    <location>
        <begin position="81"/>
        <end position="98"/>
    </location>
</feature>
<sequence length="135" mass="15830">MHILLFILFGGLLIKSGYTHFISKRKRYFAFDDRRYTEEDDFLKIERLNIKMLERVFLIMMTLTYAVALVLLFTGQESLSIWVLATVLAWQFLLSSVIDFKLYTAFHDKSHLVLSVIWIIAVVIVYVGVSRIDVF</sequence>
<evidence type="ECO:0000256" key="1">
    <source>
        <dbReference type="SAM" id="Phobius"/>
    </source>
</evidence>